<keyword evidence="3" id="KW-1185">Reference proteome</keyword>
<feature type="transmembrane region" description="Helical" evidence="1">
    <location>
        <begin position="215"/>
        <end position="240"/>
    </location>
</feature>
<feature type="transmembrane region" description="Helical" evidence="1">
    <location>
        <begin position="82"/>
        <end position="103"/>
    </location>
</feature>
<proteinExistence type="predicted"/>
<keyword evidence="1" id="KW-0812">Transmembrane</keyword>
<evidence type="ECO:0000256" key="1">
    <source>
        <dbReference type="SAM" id="Phobius"/>
    </source>
</evidence>
<feature type="transmembrane region" description="Helical" evidence="1">
    <location>
        <begin position="168"/>
        <end position="195"/>
    </location>
</feature>
<dbReference type="Pfam" id="PF14808">
    <property type="entry name" value="TMEM164"/>
    <property type="match status" value="1"/>
</dbReference>
<dbReference type="KEGG" id="xcl:G4Z02_03070"/>
<feature type="transmembrane region" description="Helical" evidence="1">
    <location>
        <begin position="40"/>
        <end position="62"/>
    </location>
</feature>
<evidence type="ECO:0000313" key="2">
    <source>
        <dbReference type="EMBL" id="QMS84774.1"/>
    </source>
</evidence>
<keyword evidence="1" id="KW-1133">Transmembrane helix</keyword>
<dbReference type="EMBL" id="CP048914">
    <property type="protein sequence ID" value="QMS84774.1"/>
    <property type="molecule type" value="Genomic_DNA"/>
</dbReference>
<feature type="transmembrane region" description="Helical" evidence="1">
    <location>
        <begin position="141"/>
        <end position="161"/>
    </location>
</feature>
<organism evidence="2 3">
    <name type="scientific">Candidatus Xianfuyuplasma coldseepsis</name>
    <dbReference type="NCBI Taxonomy" id="2782163"/>
    <lineage>
        <taxon>Bacteria</taxon>
        <taxon>Bacillati</taxon>
        <taxon>Mycoplasmatota</taxon>
        <taxon>Mollicutes</taxon>
        <taxon>Candidatus Izemoplasmatales</taxon>
        <taxon>Candidatus Izemoplasmataceae</taxon>
        <taxon>Candidatus Xianfuyuplasma</taxon>
    </lineage>
</organism>
<accession>A0A7L7KS47</accession>
<sequence>MLLYDFVNPYIIFMIIVLLFALFARAIFKNQEWINNHKKQIFLIVGILLAWSQIARYIGFFFENDVTWNIWFFNFRIIGFNPLTHLPFYICRLSALVLLYYVITKDKRVESFLFYWGATGLAGVIYPNGDITNIATLTETFYIDHFVLGLTPFFLVVYQGYRPVKQDLLMITGLMLVILLLFIPINILAGSDYFYTKDQSIFRIMFPTIPNEVFGFFPLSSVLFAITHTAVAFGFFSLYYRYFTNKSY</sequence>
<reference evidence="2 3" key="1">
    <citation type="submission" date="2020-02" db="EMBL/GenBank/DDBJ databases">
        <authorList>
            <person name="Zheng R.K."/>
            <person name="Sun C.M."/>
        </authorList>
    </citation>
    <scope>NUCLEOTIDE SEQUENCE [LARGE SCALE GENOMIC DNA]</scope>
    <source>
        <strain evidence="3">zrk13</strain>
    </source>
</reference>
<name>A0A7L7KS47_9MOLU</name>
<protein>
    <submittedName>
        <fullName evidence="2">YwaF family protein</fullName>
    </submittedName>
</protein>
<keyword evidence="1" id="KW-0472">Membrane</keyword>
<feature type="transmembrane region" description="Helical" evidence="1">
    <location>
        <begin position="112"/>
        <end position="129"/>
    </location>
</feature>
<dbReference type="AlphaFoldDB" id="A0A7L7KS47"/>
<dbReference type="RefSeq" id="WP_258878395.1">
    <property type="nucleotide sequence ID" value="NZ_CP048914.1"/>
</dbReference>
<feature type="transmembrane region" description="Helical" evidence="1">
    <location>
        <begin position="6"/>
        <end position="28"/>
    </location>
</feature>
<gene>
    <name evidence="2" type="ORF">G4Z02_03070</name>
</gene>
<evidence type="ECO:0000313" key="3">
    <source>
        <dbReference type="Proteomes" id="UP000514720"/>
    </source>
</evidence>
<dbReference type="Proteomes" id="UP000514720">
    <property type="component" value="Chromosome"/>
</dbReference>